<evidence type="ECO:0000313" key="6">
    <source>
        <dbReference type="Proteomes" id="UP001378592"/>
    </source>
</evidence>
<dbReference type="GO" id="GO:0005794">
    <property type="term" value="C:Golgi apparatus"/>
    <property type="evidence" value="ECO:0007669"/>
    <property type="project" value="TreeGrafter"/>
</dbReference>
<accession>A0AAN9YUU1</accession>
<dbReference type="InterPro" id="IPR019142">
    <property type="entry name" value="Dymeclin"/>
</dbReference>
<keyword evidence="4" id="KW-0449">Lipoprotein</keyword>
<comment type="similarity">
    <text evidence="1">Belongs to the dymeclin family.</text>
</comment>
<protein>
    <recommendedName>
        <fullName evidence="2">Dymeclin</fullName>
    </recommendedName>
</protein>
<dbReference type="Pfam" id="PF09742">
    <property type="entry name" value="Dymeclin"/>
    <property type="match status" value="1"/>
</dbReference>
<evidence type="ECO:0000256" key="2">
    <source>
        <dbReference type="ARBA" id="ARBA00015736"/>
    </source>
</evidence>
<dbReference type="AlphaFoldDB" id="A0AAN9YUU1"/>
<keyword evidence="3" id="KW-0519">Myristate</keyword>
<dbReference type="EMBL" id="JAZDUA010000656">
    <property type="protein sequence ID" value="KAK7790190.1"/>
    <property type="molecule type" value="Genomic_DNA"/>
</dbReference>
<reference evidence="5 6" key="1">
    <citation type="submission" date="2024-03" db="EMBL/GenBank/DDBJ databases">
        <title>The genome assembly and annotation of the cricket Gryllus longicercus Weissman &amp; Gray.</title>
        <authorList>
            <person name="Szrajer S."/>
            <person name="Gray D."/>
            <person name="Ylla G."/>
        </authorList>
    </citation>
    <scope>NUCLEOTIDE SEQUENCE [LARGE SCALE GENOMIC DNA]</scope>
    <source>
        <strain evidence="5">DAG 2021-001</strain>
        <tissue evidence="5">Whole body minus gut</tissue>
    </source>
</reference>
<evidence type="ECO:0000256" key="3">
    <source>
        <dbReference type="ARBA" id="ARBA00022707"/>
    </source>
</evidence>
<dbReference type="Proteomes" id="UP001378592">
    <property type="component" value="Unassembled WGS sequence"/>
</dbReference>
<proteinExistence type="inferred from homology"/>
<comment type="caution">
    <text evidence="5">The sequence shown here is derived from an EMBL/GenBank/DDBJ whole genome shotgun (WGS) entry which is preliminary data.</text>
</comment>
<organism evidence="5 6">
    <name type="scientific">Gryllus longicercus</name>
    <dbReference type="NCBI Taxonomy" id="2509291"/>
    <lineage>
        <taxon>Eukaryota</taxon>
        <taxon>Metazoa</taxon>
        <taxon>Ecdysozoa</taxon>
        <taxon>Arthropoda</taxon>
        <taxon>Hexapoda</taxon>
        <taxon>Insecta</taxon>
        <taxon>Pterygota</taxon>
        <taxon>Neoptera</taxon>
        <taxon>Polyneoptera</taxon>
        <taxon>Orthoptera</taxon>
        <taxon>Ensifera</taxon>
        <taxon>Gryllidea</taxon>
        <taxon>Grylloidea</taxon>
        <taxon>Gryllidae</taxon>
        <taxon>Gryllinae</taxon>
        <taxon>Gryllus</taxon>
    </lineage>
</organism>
<dbReference type="PANTHER" id="PTHR12895:SF9">
    <property type="entry name" value="DYMECLIN"/>
    <property type="match status" value="1"/>
</dbReference>
<evidence type="ECO:0000256" key="4">
    <source>
        <dbReference type="ARBA" id="ARBA00023288"/>
    </source>
</evidence>
<gene>
    <name evidence="5" type="ORF">R5R35_002962</name>
</gene>
<dbReference type="GO" id="GO:0007030">
    <property type="term" value="P:Golgi organization"/>
    <property type="evidence" value="ECO:0007669"/>
    <property type="project" value="TreeGrafter"/>
</dbReference>
<evidence type="ECO:0000313" key="5">
    <source>
        <dbReference type="EMBL" id="KAK7790190.1"/>
    </source>
</evidence>
<keyword evidence="6" id="KW-1185">Reference proteome</keyword>
<dbReference type="PANTHER" id="PTHR12895">
    <property type="entry name" value="DYMECLIN"/>
    <property type="match status" value="1"/>
</dbReference>
<name>A0AAN9YUU1_9ORTH</name>
<evidence type="ECO:0000256" key="1">
    <source>
        <dbReference type="ARBA" id="ARBA00010603"/>
    </source>
</evidence>
<sequence length="720" mass="80077">MGTSASRVGDLESNEYLARFANKEHISPNDPFWNRLLSFSFPPPASMAENRRLDEQVAAVCRRLLVNNLTSGNLGSLLHVFLGRAGELLASAQTDNAMFGWQTYNALLILRCISKFLVENVKEEDLVRQFEARPQVSNDVSRPPDEGEPRLEVFLDALVELVVDVPVKDFTYAVHVEAVHTLLALLAGPLYSQRPAHQFCVYRSLMQGRYAIHAPLLVKTLLLHFSEQQPAPAGLYRPNSGGGSLVLALASGLWSVLTLGYGRTVTAEPELDPNAPDAIPPLVGEPPVTDAPLANRSLLLLLVLVNHCTADRSLHNPYRQALFCFTDVQHDDRVESQHTRAAVSFRLDMSPLYQALCAGARRAQEECTLLLYLLLHRNSDARTHILARSDLEQLVEPVLRTLYHAPAAGSHHIYMSLIVLLILSEDEGFNRIVHDIMLRQVTWYSERAVSGLSLGGLLVLVVLRTVQFNMLRMRDRYLHTNCLAALANMSAEFRNLHPYVTQRLVSLFESLAKKHARLLQQLAQVSSASSSASAGGSSSDTDGLQEALPAGASAVDPDMVDELGQDVGVLEEVLRMVLEIVNSCLSHQLPHNPNLVYTLLHRRAVFLPFRQHPAFQDITHNIDMVLEFFSSELESAATSVGGRALGVSEVQAAIQRGVTRWPRDRLRKFPDLKFKYVEEEQPEDFFIPYVWSLVVRASGLHWSRTHMKLLLAEAATAAVC</sequence>